<dbReference type="Pfam" id="PF08665">
    <property type="entry name" value="PglZ"/>
    <property type="match status" value="1"/>
</dbReference>
<sequence length="862" mass="92906">MHPLHDYVVKQLADKLKDRRVVVWYDPRGEFRPFVDEVRGGPRAAAEPVAVGVAGIKASLAEYAGSLFELRAVVEPLVSGDQPDAVVVYIPGLAHDAKASVLMELEKAGRTWKPELKQLAKNVLLQKYTLGVVDELLPFERKVSYEDLARAAAGNSGAEPPSILRSLFHDASGNDGLLTAWLVSDARDAEIVSKEATRELTKLVKARLGLDLVAADQTPGPLAKLRAIVLRYVLAGEFRLDLSCDPPASLESVAMPPTKDEESAVRELARRLRAGHADTYAALADRVEEELGLRNAKLPAGALGSFDTFRFEERALLRHAGELIANGKCESALALVSEREQSFWLDRDIARKAQWEATRRIAELGYLAVQVKASVGKTSGDAAAWLDAYVTQSGSGWFRLDQAQRRMEAWVANLDEEPEERPLAVVRHAYEDAVHAMAEGFTRALGKAGWTVPGALHQTRIWSEVVSDKPKPVAYFLVDAMRFEMGVELAARLPKTSEVAVRAAVGALPSLTPVGMAALMPGASASFSVVEEKAKLGARIDDAFLPDLAARKKHAAARVPKLVDLALDELLSFQPSKLAKKVEGAQVVLVRSQEIDHAGENGFTYQARQVMDTVIDNLARALGKLARAGIEHAVVSADHGHLFFATDRDESMRTDAPGGDTVELHRRCWLGRGGATPAGCVRVAASQLGYASDLELVFPAATGVFKAGGELAFHHGGPSLQELVIPVLTVRTKTRDSVRPGSKQAGTIEATGLPEAVTNRIFSVTFKLPPMQYSLGAAPEATTQVRPLLMAAGKQVGAVGMAVDAQFDRATGTVKLEPNKPVTIAFLLSDESAASLRIVVQDPTTDAELYRSPADIPVRLGV</sequence>
<reference evidence="1" key="1">
    <citation type="submission" date="2012-09" db="EMBL/GenBank/DDBJ databases">
        <title>Metagenomic Characterization of a Microbial Community in Wastewater Detects High Levels of Antibiotic Resistance.</title>
        <authorList>
            <person name="Abrams M."/>
            <person name="Caldwell A."/>
            <person name="Vandaei E."/>
            <person name="Lee W."/>
            <person name="Perrott J."/>
            <person name="Khan S.Y."/>
            <person name="Ta J."/>
            <person name="Romero D."/>
            <person name="Nguyen V."/>
            <person name="Pourmand N."/>
            <person name="Ouverney C.C."/>
        </authorList>
    </citation>
    <scope>NUCLEOTIDE SEQUENCE</scope>
</reference>
<evidence type="ECO:0000313" key="1">
    <source>
        <dbReference type="EMBL" id="AGC72563.1"/>
    </source>
</evidence>
<organism evidence="1">
    <name type="scientific">uncultured bacterium A1Q1_fos_1870</name>
    <dbReference type="NCBI Taxonomy" id="1256554"/>
    <lineage>
        <taxon>Bacteria</taxon>
        <taxon>environmental samples</taxon>
    </lineage>
</organism>
<name>L7VZN2_9BACT</name>
<accession>L7VZN2</accession>
<dbReference type="EMBL" id="JX649906">
    <property type="protein sequence ID" value="AGC72563.1"/>
    <property type="molecule type" value="Genomic_DNA"/>
</dbReference>
<protein>
    <submittedName>
        <fullName evidence="1">Uncharacterized protein</fullName>
    </submittedName>
</protein>
<dbReference type="AlphaFoldDB" id="L7VZN2"/>
<proteinExistence type="predicted"/>